<feature type="domain" description="HD-GYP" evidence="2">
    <location>
        <begin position="192"/>
        <end position="378"/>
    </location>
</feature>
<feature type="transmembrane region" description="Helical" evidence="1">
    <location>
        <begin position="35"/>
        <end position="54"/>
    </location>
</feature>
<evidence type="ECO:0000313" key="3">
    <source>
        <dbReference type="EMBL" id="MDT8903197.1"/>
    </source>
</evidence>
<gene>
    <name evidence="3" type="ORF">Q4T40_18330</name>
</gene>
<dbReference type="PANTHER" id="PTHR43155">
    <property type="entry name" value="CYCLIC DI-GMP PHOSPHODIESTERASE PA4108-RELATED"/>
    <property type="match status" value="1"/>
</dbReference>
<keyword evidence="1" id="KW-0472">Membrane</keyword>
<dbReference type="PANTHER" id="PTHR43155:SF2">
    <property type="entry name" value="CYCLIC DI-GMP PHOSPHODIESTERASE PA4108"/>
    <property type="match status" value="1"/>
</dbReference>
<keyword evidence="3" id="KW-0378">Hydrolase</keyword>
<evidence type="ECO:0000256" key="1">
    <source>
        <dbReference type="SAM" id="Phobius"/>
    </source>
</evidence>
<dbReference type="Gene3D" id="1.10.3210.10">
    <property type="entry name" value="Hypothetical protein af1432"/>
    <property type="match status" value="1"/>
</dbReference>
<dbReference type="InterPro" id="IPR035965">
    <property type="entry name" value="PAS-like_dom_sf"/>
</dbReference>
<evidence type="ECO:0000259" key="2">
    <source>
        <dbReference type="PROSITE" id="PS51832"/>
    </source>
</evidence>
<dbReference type="SUPFAM" id="SSF55785">
    <property type="entry name" value="PYP-like sensor domain (PAS domain)"/>
    <property type="match status" value="1"/>
</dbReference>
<accession>A0ABU3P3G1</accession>
<dbReference type="InterPro" id="IPR006675">
    <property type="entry name" value="HDIG_dom"/>
</dbReference>
<dbReference type="InterPro" id="IPR000014">
    <property type="entry name" value="PAS"/>
</dbReference>
<comment type="caution">
    <text evidence="3">The sequence shown here is derived from an EMBL/GenBank/DDBJ whole genome shotgun (WGS) entry which is preliminary data.</text>
</comment>
<dbReference type="InterPro" id="IPR003607">
    <property type="entry name" value="HD/PDEase_dom"/>
</dbReference>
<dbReference type="InterPro" id="IPR037522">
    <property type="entry name" value="HD_GYP_dom"/>
</dbReference>
<dbReference type="Pfam" id="PF13487">
    <property type="entry name" value="HD_5"/>
    <property type="match status" value="1"/>
</dbReference>
<sequence length="378" mass="42008">MKTAAVPLCLFGIALSIIATTKYQLAQRQGLDNIVLLQGAGFLLLMIVAYVVFAEYRAAARVVRPENPVAYEALRPLFMYMPGAVVILKKDFTIIDANELVLRVTGMQLQAVRGKKCYEVLGNGELCGDCLVQKAFVSGRPESGAKLKYDRNGRQKYGQQTVIPVKDRHGNIEQVFEIVTDITQEVSLEMENLQSLMDIVTSMVHLIESRDPPTKTHSANVQSLALSIGKHIGLGDNELKELSIAAILHDIGKICIPEPILNKPERLTDAEFSIIRRHPQIGYDALKHIGRLQNVSDAIRDHHEHFDGRGYPHGRKKDEISVLARIIAVADVFEALTSDRVYRKAMSVEQAIAIIQAGRERQFDPIAVDALLAVTRKK</sequence>
<keyword evidence="4" id="KW-1185">Reference proteome</keyword>
<reference evidence="3 4" key="1">
    <citation type="submission" date="2023-07" db="EMBL/GenBank/DDBJ databases">
        <title>The novel representative of Negativicutes class, Anaeroselena agilis gen. nov. sp. nov.</title>
        <authorList>
            <person name="Prokofeva M.I."/>
            <person name="Elcheninov A.G."/>
            <person name="Klyukina A."/>
            <person name="Kublanov I.V."/>
            <person name="Frolov E.N."/>
            <person name="Podosokorskaya O.A."/>
        </authorList>
    </citation>
    <scope>NUCLEOTIDE SEQUENCE [LARGE SCALE GENOMIC DNA]</scope>
    <source>
        <strain evidence="3 4">4137-cl</strain>
    </source>
</reference>
<dbReference type="SUPFAM" id="SSF109604">
    <property type="entry name" value="HD-domain/PDEase-like"/>
    <property type="match status" value="1"/>
</dbReference>
<protein>
    <submittedName>
        <fullName evidence="3">HD-GYP domain-containing protein</fullName>
        <ecNumber evidence="3">3.1.4.-</ecNumber>
    </submittedName>
</protein>
<dbReference type="CDD" id="cd00130">
    <property type="entry name" value="PAS"/>
    <property type="match status" value="1"/>
</dbReference>
<dbReference type="SMART" id="SM00471">
    <property type="entry name" value="HDc"/>
    <property type="match status" value="1"/>
</dbReference>
<dbReference type="Pfam" id="PF13426">
    <property type="entry name" value="PAS_9"/>
    <property type="match status" value="1"/>
</dbReference>
<evidence type="ECO:0000313" key="4">
    <source>
        <dbReference type="Proteomes" id="UP001254848"/>
    </source>
</evidence>
<dbReference type="NCBIfam" id="TIGR00277">
    <property type="entry name" value="HDIG"/>
    <property type="match status" value="1"/>
</dbReference>
<dbReference type="EC" id="3.1.4.-" evidence="3"/>
<dbReference type="CDD" id="cd00077">
    <property type="entry name" value="HDc"/>
    <property type="match status" value="1"/>
</dbReference>
<dbReference type="RefSeq" id="WP_413781656.1">
    <property type="nucleotide sequence ID" value="NZ_JAUOZS010000001.1"/>
</dbReference>
<dbReference type="NCBIfam" id="TIGR00229">
    <property type="entry name" value="sensory_box"/>
    <property type="match status" value="1"/>
</dbReference>
<dbReference type="EMBL" id="JAUOZS010000001">
    <property type="protein sequence ID" value="MDT8903197.1"/>
    <property type="molecule type" value="Genomic_DNA"/>
</dbReference>
<name>A0ABU3P3G1_9FIRM</name>
<keyword evidence="1" id="KW-1133">Transmembrane helix</keyword>
<proteinExistence type="predicted"/>
<dbReference type="Gene3D" id="3.30.450.20">
    <property type="entry name" value="PAS domain"/>
    <property type="match status" value="1"/>
</dbReference>
<keyword evidence="1" id="KW-0812">Transmembrane</keyword>
<dbReference type="GO" id="GO:0016787">
    <property type="term" value="F:hydrolase activity"/>
    <property type="evidence" value="ECO:0007669"/>
    <property type="project" value="UniProtKB-KW"/>
</dbReference>
<dbReference type="Proteomes" id="UP001254848">
    <property type="component" value="Unassembled WGS sequence"/>
</dbReference>
<dbReference type="PROSITE" id="PS51832">
    <property type="entry name" value="HD_GYP"/>
    <property type="match status" value="1"/>
</dbReference>
<organism evidence="3 4">
    <name type="scientific">Anaeroselena agilis</name>
    <dbReference type="NCBI Taxonomy" id="3063788"/>
    <lineage>
        <taxon>Bacteria</taxon>
        <taxon>Bacillati</taxon>
        <taxon>Bacillota</taxon>
        <taxon>Negativicutes</taxon>
        <taxon>Acetonemataceae</taxon>
        <taxon>Anaeroselena</taxon>
    </lineage>
</organism>